<name>A0A2S2QID2_9HEMI</name>
<protein>
    <submittedName>
        <fullName evidence="1">Uncharacterized protein</fullName>
    </submittedName>
</protein>
<reference evidence="1" key="1">
    <citation type="submission" date="2018-04" db="EMBL/GenBank/DDBJ databases">
        <title>Transcriptome assembly of Sipha flava.</title>
        <authorList>
            <person name="Scully E.D."/>
            <person name="Geib S.M."/>
            <person name="Palmer N.A."/>
            <person name="Koch K."/>
            <person name="Bradshaw J."/>
            <person name="Heng-Moss T."/>
            <person name="Sarath G."/>
        </authorList>
    </citation>
    <scope>NUCLEOTIDE SEQUENCE</scope>
</reference>
<gene>
    <name evidence="1" type="ORF">g.185678</name>
</gene>
<evidence type="ECO:0000313" key="1">
    <source>
        <dbReference type="EMBL" id="MBY77487.1"/>
    </source>
</evidence>
<dbReference type="EMBL" id="GGMS01008284">
    <property type="protein sequence ID" value="MBY77487.1"/>
    <property type="molecule type" value="Transcribed_RNA"/>
</dbReference>
<accession>A0A2S2QID2</accession>
<proteinExistence type="predicted"/>
<dbReference type="AlphaFoldDB" id="A0A2S2QID2"/>
<sequence length="124" mass="13865">MTISSITNININKMACARYVPSTFFYFGQCIRLLVGHRLRIRQNSSSKTLVSNVYFGVAHLSAAGLRTRSNRRNPRTDDGVFDVHDNCLCYNNSVTHAFFNLDKARPADIVSAKPSCIDTANSF</sequence>
<organism evidence="1">
    <name type="scientific">Sipha flava</name>
    <name type="common">yellow sugarcane aphid</name>
    <dbReference type="NCBI Taxonomy" id="143950"/>
    <lineage>
        <taxon>Eukaryota</taxon>
        <taxon>Metazoa</taxon>
        <taxon>Ecdysozoa</taxon>
        <taxon>Arthropoda</taxon>
        <taxon>Hexapoda</taxon>
        <taxon>Insecta</taxon>
        <taxon>Pterygota</taxon>
        <taxon>Neoptera</taxon>
        <taxon>Paraneoptera</taxon>
        <taxon>Hemiptera</taxon>
        <taxon>Sternorrhyncha</taxon>
        <taxon>Aphidomorpha</taxon>
        <taxon>Aphidoidea</taxon>
        <taxon>Aphididae</taxon>
        <taxon>Sipha</taxon>
    </lineage>
</organism>